<dbReference type="InterPro" id="IPR056866">
    <property type="entry name" value="Znf_WRKY19"/>
</dbReference>
<evidence type="ECO:0000313" key="3">
    <source>
        <dbReference type="Proteomes" id="UP000243217"/>
    </source>
</evidence>
<organism evidence="2 3">
    <name type="scientific">Thraustotheca clavata</name>
    <dbReference type="NCBI Taxonomy" id="74557"/>
    <lineage>
        <taxon>Eukaryota</taxon>
        <taxon>Sar</taxon>
        <taxon>Stramenopiles</taxon>
        <taxon>Oomycota</taxon>
        <taxon>Saprolegniomycetes</taxon>
        <taxon>Saprolegniales</taxon>
        <taxon>Achlyaceae</taxon>
        <taxon>Thraustotheca</taxon>
    </lineage>
</organism>
<dbReference type="PANTHER" id="PTHR31827">
    <property type="entry name" value="EMB|CAB89363.1"/>
    <property type="match status" value="1"/>
</dbReference>
<accession>A0A1W0A8A8</accession>
<gene>
    <name evidence="2" type="ORF">THRCLA_01488</name>
</gene>
<dbReference type="AlphaFoldDB" id="A0A1W0A8A8"/>
<keyword evidence="3" id="KW-1185">Reference proteome</keyword>
<comment type="caution">
    <text evidence="2">The sequence shown here is derived from an EMBL/GenBank/DDBJ whole genome shotgun (WGS) entry which is preliminary data.</text>
</comment>
<dbReference type="Pfam" id="PF24906">
    <property type="entry name" value="Zf_WRKY19"/>
    <property type="match status" value="2"/>
</dbReference>
<dbReference type="OrthoDB" id="76668at2759"/>
<protein>
    <recommendedName>
        <fullName evidence="1">WRKY19-like zinc finger domain-containing protein</fullName>
    </recommendedName>
</protein>
<name>A0A1W0A8A8_9STRA</name>
<sequence>MSWTDECKRFSPSVPITRFTLSPIVPMRRPAMSILGLLNPQDQKSTQEAQIEPKQEYAIRNHHEEARNESVDMKISCDEGVFPKRGLSCNVHNCPNKAVSKGRCITHGGGCRCKISGCKNGAKMYGLCHLHGGRKKCKFVGCKKFAKSMGLCWAHGGQLFKTCALLHCAKGALKGGFCWAHGGGKRCLVENCQKPVKSGDCCAFHSAHLRS</sequence>
<reference evidence="2 3" key="1">
    <citation type="journal article" date="2014" name="Genome Biol. Evol.">
        <title>The secreted proteins of Achlya hypogyna and Thraustotheca clavata identify the ancestral oomycete secretome and reveal gene acquisitions by horizontal gene transfer.</title>
        <authorList>
            <person name="Misner I."/>
            <person name="Blouin N."/>
            <person name="Leonard G."/>
            <person name="Richards T.A."/>
            <person name="Lane C.E."/>
        </authorList>
    </citation>
    <scope>NUCLEOTIDE SEQUENCE [LARGE SCALE GENOMIC DNA]</scope>
    <source>
        <strain evidence="2 3">ATCC 34112</strain>
    </source>
</reference>
<feature type="domain" description="WRKY19-like zinc finger" evidence="1">
    <location>
        <begin position="161"/>
        <end position="183"/>
    </location>
</feature>
<dbReference type="PANTHER" id="PTHR31827:SF1">
    <property type="entry name" value="EMB|CAB89363.1"/>
    <property type="match status" value="1"/>
</dbReference>
<dbReference type="Proteomes" id="UP000243217">
    <property type="component" value="Unassembled WGS sequence"/>
</dbReference>
<evidence type="ECO:0000259" key="1">
    <source>
        <dbReference type="Pfam" id="PF24906"/>
    </source>
</evidence>
<dbReference type="STRING" id="74557.A0A1W0A8A8"/>
<evidence type="ECO:0000313" key="2">
    <source>
        <dbReference type="EMBL" id="OQS06465.1"/>
    </source>
</evidence>
<dbReference type="EMBL" id="JNBS01000341">
    <property type="protein sequence ID" value="OQS06465.1"/>
    <property type="molecule type" value="Genomic_DNA"/>
</dbReference>
<proteinExistence type="predicted"/>
<feature type="domain" description="WRKY19-like zinc finger" evidence="1">
    <location>
        <begin position="135"/>
        <end position="157"/>
    </location>
</feature>